<feature type="transmembrane region" description="Helical" evidence="1">
    <location>
        <begin position="75"/>
        <end position="94"/>
    </location>
</feature>
<keyword evidence="1" id="KW-1133">Transmembrane helix</keyword>
<comment type="caution">
    <text evidence="2">The sequence shown here is derived from an EMBL/GenBank/DDBJ whole genome shotgun (WGS) entry which is preliminary data.</text>
</comment>
<evidence type="ECO:0000313" key="2">
    <source>
        <dbReference type="EMBL" id="MBB4745735.1"/>
    </source>
</evidence>
<dbReference type="AlphaFoldDB" id="A0A7W7H804"/>
<reference evidence="2 3" key="1">
    <citation type="submission" date="2020-08" db="EMBL/GenBank/DDBJ databases">
        <title>Sequencing the genomes of 1000 actinobacteria strains.</title>
        <authorList>
            <person name="Klenk H.-P."/>
        </authorList>
    </citation>
    <scope>NUCLEOTIDE SEQUENCE [LARGE SCALE GENOMIC DNA]</scope>
    <source>
        <strain evidence="2 3">DSM 45809</strain>
    </source>
</reference>
<evidence type="ECO:0000313" key="3">
    <source>
        <dbReference type="Proteomes" id="UP000546162"/>
    </source>
</evidence>
<sequence>MSGLILLGVVVQLVAVAAAWFQVLSDVDDGGVFDNNTQNWGHALHSVVGGMVIPLLAVVLLVISFFAGVPHGVRYALFVFGAVVLQVVLAFASYSVPGLGALHGLNALAVAGLAENAMRKARVADRAPAAVA</sequence>
<organism evidence="2 3">
    <name type="scientific">Actinoplanes octamycinicus</name>
    <dbReference type="NCBI Taxonomy" id="135948"/>
    <lineage>
        <taxon>Bacteria</taxon>
        <taxon>Bacillati</taxon>
        <taxon>Actinomycetota</taxon>
        <taxon>Actinomycetes</taxon>
        <taxon>Micromonosporales</taxon>
        <taxon>Micromonosporaceae</taxon>
        <taxon>Actinoplanes</taxon>
    </lineage>
</organism>
<accession>A0A7W7H804</accession>
<gene>
    <name evidence="2" type="ORF">BJY16_009194</name>
</gene>
<dbReference type="Proteomes" id="UP000546162">
    <property type="component" value="Unassembled WGS sequence"/>
</dbReference>
<dbReference type="EMBL" id="JACHNB010000001">
    <property type="protein sequence ID" value="MBB4745735.1"/>
    <property type="molecule type" value="Genomic_DNA"/>
</dbReference>
<evidence type="ECO:0000256" key="1">
    <source>
        <dbReference type="SAM" id="Phobius"/>
    </source>
</evidence>
<name>A0A7W7H804_9ACTN</name>
<keyword evidence="1" id="KW-0472">Membrane</keyword>
<protein>
    <submittedName>
        <fullName evidence="2">Uncharacterized protein</fullName>
    </submittedName>
</protein>
<keyword evidence="1" id="KW-0812">Transmembrane</keyword>
<proteinExistence type="predicted"/>
<keyword evidence="3" id="KW-1185">Reference proteome</keyword>
<feature type="transmembrane region" description="Helical" evidence="1">
    <location>
        <begin position="43"/>
        <end position="68"/>
    </location>
</feature>
<dbReference type="RefSeq" id="WP_239176888.1">
    <property type="nucleotide sequence ID" value="NZ_BAABFG010000005.1"/>
</dbReference>